<dbReference type="InterPro" id="IPR024528">
    <property type="entry name" value="ThrE_2"/>
</dbReference>
<evidence type="ECO:0000313" key="11">
    <source>
        <dbReference type="Proteomes" id="UP001596505"/>
    </source>
</evidence>
<sequence>MIIIEQMLTSFVASGAFGIIFNMPQKSLIKCGLVGMIGWMLYFLLFNNHVNNVIASFVAAFFVAAISQFFAKRYKTPVIVFSVAGIIPLVPGSTAYDAMRHIVENDYNTAIQLATKAFMVSGAIAVGLVFSEVINQLINKFKHSKRSKTTSR</sequence>
<feature type="transmembrane region" description="Helical" evidence="8">
    <location>
        <begin position="52"/>
        <end position="71"/>
    </location>
</feature>
<proteinExistence type="inferred from homology"/>
<dbReference type="Proteomes" id="UP001596505">
    <property type="component" value="Unassembled WGS sequence"/>
</dbReference>
<keyword evidence="2" id="KW-1003">Cell membrane</keyword>
<name>A0ABW2Q100_9BACL</name>
<dbReference type="InterPro" id="IPR050539">
    <property type="entry name" value="ThrE_Dicarb/AminoAcid_Exp"/>
</dbReference>
<feature type="transmembrane region" description="Helical" evidence="8">
    <location>
        <begin position="78"/>
        <end position="96"/>
    </location>
</feature>
<dbReference type="Pfam" id="PF12821">
    <property type="entry name" value="ThrE_2"/>
    <property type="match status" value="1"/>
</dbReference>
<feature type="transmembrane region" description="Helical" evidence="8">
    <location>
        <begin position="116"/>
        <end position="138"/>
    </location>
</feature>
<evidence type="ECO:0000256" key="3">
    <source>
        <dbReference type="ARBA" id="ARBA00022519"/>
    </source>
</evidence>
<protein>
    <submittedName>
        <fullName evidence="10">Threonine/serine exporter family protein</fullName>
    </submittedName>
</protein>
<comment type="caution">
    <text evidence="10">The sequence shown here is derived from an EMBL/GenBank/DDBJ whole genome shotgun (WGS) entry which is preliminary data.</text>
</comment>
<organism evidence="10 11">
    <name type="scientific">Scopulibacillus cellulosilyticus</name>
    <dbReference type="NCBI Taxonomy" id="2665665"/>
    <lineage>
        <taxon>Bacteria</taxon>
        <taxon>Bacillati</taxon>
        <taxon>Bacillota</taxon>
        <taxon>Bacilli</taxon>
        <taxon>Bacillales</taxon>
        <taxon>Sporolactobacillaceae</taxon>
        <taxon>Scopulibacillus</taxon>
    </lineage>
</organism>
<evidence type="ECO:0000259" key="9">
    <source>
        <dbReference type="Pfam" id="PF12821"/>
    </source>
</evidence>
<keyword evidence="5 8" id="KW-1133">Transmembrane helix</keyword>
<keyword evidence="3" id="KW-0997">Cell inner membrane</keyword>
<dbReference type="EMBL" id="JBHTCO010000035">
    <property type="protein sequence ID" value="MFC7394630.1"/>
    <property type="molecule type" value="Genomic_DNA"/>
</dbReference>
<evidence type="ECO:0000256" key="2">
    <source>
        <dbReference type="ARBA" id="ARBA00022475"/>
    </source>
</evidence>
<evidence type="ECO:0000256" key="7">
    <source>
        <dbReference type="ARBA" id="ARBA00034125"/>
    </source>
</evidence>
<dbReference type="RefSeq" id="WP_380968226.1">
    <property type="nucleotide sequence ID" value="NZ_JBHTCO010000035.1"/>
</dbReference>
<evidence type="ECO:0000256" key="4">
    <source>
        <dbReference type="ARBA" id="ARBA00022692"/>
    </source>
</evidence>
<keyword evidence="11" id="KW-1185">Reference proteome</keyword>
<comment type="subcellular location">
    <subcellularLocation>
        <location evidence="1">Cell membrane</location>
        <topology evidence="1">Multi-pass membrane protein</topology>
    </subcellularLocation>
</comment>
<evidence type="ECO:0000256" key="5">
    <source>
        <dbReference type="ARBA" id="ARBA00022989"/>
    </source>
</evidence>
<gene>
    <name evidence="10" type="ORF">ACFQRG_17030</name>
</gene>
<keyword evidence="6 8" id="KW-0472">Membrane</keyword>
<accession>A0ABW2Q100</accession>
<evidence type="ECO:0000256" key="6">
    <source>
        <dbReference type="ARBA" id="ARBA00023136"/>
    </source>
</evidence>
<evidence type="ECO:0000256" key="1">
    <source>
        <dbReference type="ARBA" id="ARBA00004651"/>
    </source>
</evidence>
<comment type="similarity">
    <text evidence="7">Belongs to the ThrE exporter (TC 2.A.79) family.</text>
</comment>
<evidence type="ECO:0000313" key="10">
    <source>
        <dbReference type="EMBL" id="MFC7394630.1"/>
    </source>
</evidence>
<dbReference type="PANTHER" id="PTHR34390">
    <property type="entry name" value="UPF0442 PROTEIN YJJB-RELATED"/>
    <property type="match status" value="1"/>
</dbReference>
<feature type="domain" description="Threonine/Serine exporter ThrE" evidence="9">
    <location>
        <begin position="6"/>
        <end position="134"/>
    </location>
</feature>
<reference evidence="11" key="1">
    <citation type="journal article" date="2019" name="Int. J. Syst. Evol. Microbiol.">
        <title>The Global Catalogue of Microorganisms (GCM) 10K type strain sequencing project: providing services to taxonomists for standard genome sequencing and annotation.</title>
        <authorList>
            <consortium name="The Broad Institute Genomics Platform"/>
            <consortium name="The Broad Institute Genome Sequencing Center for Infectious Disease"/>
            <person name="Wu L."/>
            <person name="Ma J."/>
        </authorList>
    </citation>
    <scope>NUCLEOTIDE SEQUENCE [LARGE SCALE GENOMIC DNA]</scope>
    <source>
        <strain evidence="11">CGMCC 1.16305</strain>
    </source>
</reference>
<evidence type="ECO:0000256" key="8">
    <source>
        <dbReference type="SAM" id="Phobius"/>
    </source>
</evidence>
<dbReference type="PANTHER" id="PTHR34390:SF1">
    <property type="entry name" value="SUCCINATE TRANSPORTER SUBUNIT YJJB-RELATED"/>
    <property type="match status" value="1"/>
</dbReference>
<keyword evidence="4 8" id="KW-0812">Transmembrane</keyword>